<dbReference type="PANTHER" id="PTHR43112">
    <property type="entry name" value="FERREDOXIN"/>
    <property type="match status" value="1"/>
</dbReference>
<evidence type="ECO:0000256" key="1">
    <source>
        <dbReference type="ARBA" id="ARBA00007874"/>
    </source>
</evidence>
<evidence type="ECO:0000259" key="9">
    <source>
        <dbReference type="PROSITE" id="PS51085"/>
    </source>
</evidence>
<evidence type="ECO:0000256" key="5">
    <source>
        <dbReference type="ARBA" id="ARBA00022982"/>
    </source>
</evidence>
<proteinExistence type="inferred from homology"/>
<keyword evidence="3" id="KW-0001">2Fe-2S</keyword>
<keyword evidence="11" id="KW-1185">Reference proteome</keyword>
<dbReference type="Gene3D" id="3.10.20.30">
    <property type="match status" value="1"/>
</dbReference>
<protein>
    <submittedName>
        <fullName evidence="10">2Fe-2S iron-sulfur cluster binding domain-containing protein</fullName>
    </submittedName>
</protein>
<gene>
    <name evidence="10" type="ORF">SR858_25545</name>
</gene>
<keyword evidence="4" id="KW-0479">Metal-binding</keyword>
<evidence type="ECO:0000313" key="11">
    <source>
        <dbReference type="Proteomes" id="UP001326110"/>
    </source>
</evidence>
<comment type="cofactor">
    <cofactor evidence="8">
        <name>[2Fe-2S] cluster</name>
        <dbReference type="ChEBI" id="CHEBI:190135"/>
    </cofactor>
</comment>
<dbReference type="InterPro" id="IPR012675">
    <property type="entry name" value="Beta-grasp_dom_sf"/>
</dbReference>
<dbReference type="EMBL" id="CP140152">
    <property type="protein sequence ID" value="WQH04362.1"/>
    <property type="molecule type" value="Genomic_DNA"/>
</dbReference>
<evidence type="ECO:0000256" key="7">
    <source>
        <dbReference type="ARBA" id="ARBA00023014"/>
    </source>
</evidence>
<dbReference type="CDD" id="cd00207">
    <property type="entry name" value="fer2"/>
    <property type="match status" value="1"/>
</dbReference>
<dbReference type="InterPro" id="IPR001041">
    <property type="entry name" value="2Fe-2S_ferredoxin-type"/>
</dbReference>
<evidence type="ECO:0000256" key="6">
    <source>
        <dbReference type="ARBA" id="ARBA00023004"/>
    </source>
</evidence>
<evidence type="ECO:0000256" key="4">
    <source>
        <dbReference type="ARBA" id="ARBA00022723"/>
    </source>
</evidence>
<dbReference type="GeneID" id="43165512"/>
<organism evidence="10 11">
    <name type="scientific">Duganella zoogloeoides</name>
    <dbReference type="NCBI Taxonomy" id="75659"/>
    <lineage>
        <taxon>Bacteria</taxon>
        <taxon>Pseudomonadati</taxon>
        <taxon>Pseudomonadota</taxon>
        <taxon>Betaproteobacteria</taxon>
        <taxon>Burkholderiales</taxon>
        <taxon>Oxalobacteraceae</taxon>
        <taxon>Telluria group</taxon>
        <taxon>Duganella</taxon>
    </lineage>
</organism>
<name>A0ABZ0XX84_9BURK</name>
<dbReference type="InterPro" id="IPR036010">
    <property type="entry name" value="2Fe-2S_ferredoxin-like_sf"/>
</dbReference>
<accession>A0ABZ0XX84</accession>
<keyword evidence="2" id="KW-0813">Transport</keyword>
<sequence length="97" mass="10177">MRGTFTITLAGQGWTFAADAGATVLAAAQQAGIRLPSSCRNGTCRTCLCRLERGAVHYTIAWPGVSLDEKREGYILPCVAVADTDLVIGAPAARKVP</sequence>
<evidence type="ECO:0000256" key="3">
    <source>
        <dbReference type="ARBA" id="ARBA00022714"/>
    </source>
</evidence>
<reference evidence="10 11" key="1">
    <citation type="submission" date="2023-11" db="EMBL/GenBank/DDBJ databases">
        <title>MicrobeMod: A computational toolkit for identifying prokaryotic methylation and restriction-modification with nanopore sequencing.</title>
        <authorList>
            <person name="Crits-Christoph A."/>
            <person name="Kang S.C."/>
            <person name="Lee H."/>
            <person name="Ostrov N."/>
        </authorList>
    </citation>
    <scope>NUCLEOTIDE SEQUENCE [LARGE SCALE GENOMIC DNA]</scope>
    <source>
        <strain evidence="10 11">ATCC 25935</strain>
    </source>
</reference>
<comment type="similarity">
    <text evidence="1">Belongs to the 2Fe2S plant-type ferredoxin family.</text>
</comment>
<evidence type="ECO:0000313" key="10">
    <source>
        <dbReference type="EMBL" id="WQH04362.1"/>
    </source>
</evidence>
<dbReference type="Proteomes" id="UP001326110">
    <property type="component" value="Chromosome"/>
</dbReference>
<dbReference type="PROSITE" id="PS51085">
    <property type="entry name" value="2FE2S_FER_2"/>
    <property type="match status" value="1"/>
</dbReference>
<dbReference type="SUPFAM" id="SSF54292">
    <property type="entry name" value="2Fe-2S ferredoxin-like"/>
    <property type="match status" value="1"/>
</dbReference>
<keyword evidence="5" id="KW-0249">Electron transport</keyword>
<dbReference type="PANTHER" id="PTHR43112:SF3">
    <property type="entry name" value="FERREDOXIN-2, CHLOROPLASTIC"/>
    <property type="match status" value="1"/>
</dbReference>
<dbReference type="RefSeq" id="WP_019923928.1">
    <property type="nucleotide sequence ID" value="NZ_CP140152.1"/>
</dbReference>
<feature type="domain" description="2Fe-2S ferredoxin-type" evidence="9">
    <location>
        <begin position="3"/>
        <end position="94"/>
    </location>
</feature>
<dbReference type="Pfam" id="PF00111">
    <property type="entry name" value="Fer2"/>
    <property type="match status" value="1"/>
</dbReference>
<keyword evidence="7" id="KW-0411">Iron-sulfur</keyword>
<evidence type="ECO:0000256" key="8">
    <source>
        <dbReference type="ARBA" id="ARBA00034078"/>
    </source>
</evidence>
<keyword evidence="6" id="KW-0408">Iron</keyword>
<evidence type="ECO:0000256" key="2">
    <source>
        <dbReference type="ARBA" id="ARBA00022448"/>
    </source>
</evidence>